<evidence type="ECO:0000259" key="6">
    <source>
        <dbReference type="PROSITE" id="PS50255"/>
    </source>
</evidence>
<dbReference type="InterPro" id="IPR001199">
    <property type="entry name" value="Cyt_B5-like_heme/steroid-bd"/>
</dbReference>
<evidence type="ECO:0000256" key="3">
    <source>
        <dbReference type="ARBA" id="ARBA00023004"/>
    </source>
</evidence>
<evidence type="ECO:0000256" key="4">
    <source>
        <dbReference type="ARBA" id="ARBA00038168"/>
    </source>
</evidence>
<sequence>MSSYFVNGAKNELKTEVTLKKEQQRIISLSEVSLHDSFDDCWIVLFNRVYNLTSFMMSHPGGAEVLLENAGRDATLAFQDAGHTSVSLSMMDDYRIGVLPEHEHFNIIFNPAQGSYQLKT</sequence>
<evidence type="ECO:0000256" key="1">
    <source>
        <dbReference type="ARBA" id="ARBA00022617"/>
    </source>
</evidence>
<protein>
    <recommendedName>
        <fullName evidence="6">Cytochrome b5 heme-binding domain-containing protein</fullName>
    </recommendedName>
</protein>
<dbReference type="PROSITE" id="PS00191">
    <property type="entry name" value="CYTOCHROME_B5_1"/>
    <property type="match status" value="1"/>
</dbReference>
<proteinExistence type="inferred from homology"/>
<dbReference type="GO" id="GO:0016020">
    <property type="term" value="C:membrane"/>
    <property type="evidence" value="ECO:0007669"/>
    <property type="project" value="TreeGrafter"/>
</dbReference>
<evidence type="ECO:0000256" key="2">
    <source>
        <dbReference type="ARBA" id="ARBA00022723"/>
    </source>
</evidence>
<gene>
    <name evidence="7" type="ORF">O3M35_004734</name>
</gene>
<evidence type="ECO:0000313" key="8">
    <source>
        <dbReference type="Proteomes" id="UP001461498"/>
    </source>
</evidence>
<keyword evidence="3 5" id="KW-0408">Iron</keyword>
<dbReference type="SUPFAM" id="SSF55856">
    <property type="entry name" value="Cytochrome b5-like heme/steroid binding domain"/>
    <property type="match status" value="1"/>
</dbReference>
<keyword evidence="2 5" id="KW-0479">Metal-binding</keyword>
<dbReference type="Proteomes" id="UP001461498">
    <property type="component" value="Unassembled WGS sequence"/>
</dbReference>
<organism evidence="7 8">
    <name type="scientific">Rhynocoris fuscipes</name>
    <dbReference type="NCBI Taxonomy" id="488301"/>
    <lineage>
        <taxon>Eukaryota</taxon>
        <taxon>Metazoa</taxon>
        <taxon>Ecdysozoa</taxon>
        <taxon>Arthropoda</taxon>
        <taxon>Hexapoda</taxon>
        <taxon>Insecta</taxon>
        <taxon>Pterygota</taxon>
        <taxon>Neoptera</taxon>
        <taxon>Paraneoptera</taxon>
        <taxon>Hemiptera</taxon>
        <taxon>Heteroptera</taxon>
        <taxon>Panheteroptera</taxon>
        <taxon>Cimicomorpha</taxon>
        <taxon>Reduviidae</taxon>
        <taxon>Harpactorinae</taxon>
        <taxon>Harpactorini</taxon>
        <taxon>Rhynocoris</taxon>
    </lineage>
</organism>
<reference evidence="7 8" key="1">
    <citation type="submission" date="2022-12" db="EMBL/GenBank/DDBJ databases">
        <title>Chromosome-level genome assembly of true bugs.</title>
        <authorList>
            <person name="Ma L."/>
            <person name="Li H."/>
        </authorList>
    </citation>
    <scope>NUCLEOTIDE SEQUENCE [LARGE SCALE GENOMIC DNA]</scope>
    <source>
        <strain evidence="7">Lab_2022b</strain>
    </source>
</reference>
<accession>A0AAW1DJF7</accession>
<dbReference type="AlphaFoldDB" id="A0AAW1DJF7"/>
<comment type="caution">
    <text evidence="7">The sequence shown here is derived from an EMBL/GenBank/DDBJ whole genome shotgun (WGS) entry which is preliminary data.</text>
</comment>
<dbReference type="InterPro" id="IPR050668">
    <property type="entry name" value="Cytochrome_b5"/>
</dbReference>
<dbReference type="PANTHER" id="PTHR19359:SF41">
    <property type="entry name" value="GEO08203P1"/>
    <property type="match status" value="1"/>
</dbReference>
<dbReference type="InterPro" id="IPR036400">
    <property type="entry name" value="Cyt_B5-like_heme/steroid_sf"/>
</dbReference>
<comment type="similarity">
    <text evidence="4 5">Belongs to the cytochrome b5 family.</text>
</comment>
<dbReference type="PROSITE" id="PS50255">
    <property type="entry name" value="CYTOCHROME_B5_2"/>
    <property type="match status" value="1"/>
</dbReference>
<evidence type="ECO:0000313" key="7">
    <source>
        <dbReference type="EMBL" id="KAK9509830.1"/>
    </source>
</evidence>
<name>A0AAW1DJF7_9HEMI</name>
<dbReference type="Gene3D" id="3.10.120.10">
    <property type="entry name" value="Cytochrome b5-like heme/steroid binding domain"/>
    <property type="match status" value="1"/>
</dbReference>
<dbReference type="GO" id="GO:0046872">
    <property type="term" value="F:metal ion binding"/>
    <property type="evidence" value="ECO:0007669"/>
    <property type="project" value="UniProtKB-UniRule"/>
</dbReference>
<dbReference type="InterPro" id="IPR018506">
    <property type="entry name" value="Cyt_B5_heme-BS"/>
</dbReference>
<dbReference type="Pfam" id="PF00173">
    <property type="entry name" value="Cyt-b5"/>
    <property type="match status" value="1"/>
</dbReference>
<dbReference type="GO" id="GO:0020037">
    <property type="term" value="F:heme binding"/>
    <property type="evidence" value="ECO:0007669"/>
    <property type="project" value="UniProtKB-UniRule"/>
</dbReference>
<evidence type="ECO:0000256" key="5">
    <source>
        <dbReference type="RuleBase" id="RU362121"/>
    </source>
</evidence>
<dbReference type="SMART" id="SM01117">
    <property type="entry name" value="Cyt-b5"/>
    <property type="match status" value="1"/>
</dbReference>
<keyword evidence="1 5" id="KW-0349">Heme</keyword>
<feature type="domain" description="Cytochrome b5 heme-binding" evidence="6">
    <location>
        <begin position="24"/>
        <end position="100"/>
    </location>
</feature>
<dbReference type="EMBL" id="JAPXFL010000002">
    <property type="protein sequence ID" value="KAK9509830.1"/>
    <property type="molecule type" value="Genomic_DNA"/>
</dbReference>
<keyword evidence="8" id="KW-1185">Reference proteome</keyword>
<dbReference type="PANTHER" id="PTHR19359">
    <property type="entry name" value="CYTOCHROME B5"/>
    <property type="match status" value="1"/>
</dbReference>
<dbReference type="PRINTS" id="PR00363">
    <property type="entry name" value="CYTOCHROMEB5"/>
</dbReference>